<dbReference type="AlphaFoldDB" id="A0A248TJG5"/>
<keyword evidence="7" id="KW-1185">Reference proteome</keyword>
<sequence>MNMDKLRFAHLSDTHILREYKGSLIETLTGVDNNPTETLKGILQAITQDEKAPDFILISGDLVHEGTVEDYAFLAKLLEDHIIDIPYYLALGNHDVTEAYWEGVGKVKGEKRDLFYEAIIQGYRLIVLDSSYDHSGKGVVSEEQLQWLKETLAQPAPNGSIVVVHHPLEAGHVVDGHSLSNSAEVLAIIKNTDVKLVLSGHTHQNKVTTYENILLSTAGGTSFSMEIGQELASFNNRTGYSICTLGENGASVEHVRYPDKFDTFLSVELKQMLQHS</sequence>
<dbReference type="SUPFAM" id="SSF56300">
    <property type="entry name" value="Metallo-dependent phosphatases"/>
    <property type="match status" value="1"/>
</dbReference>
<dbReference type="GO" id="GO:0046872">
    <property type="term" value="F:metal ion binding"/>
    <property type="evidence" value="ECO:0007669"/>
    <property type="project" value="UniProtKB-KW"/>
</dbReference>
<protein>
    <recommendedName>
        <fullName evidence="5">Calcineurin-like phosphoesterase domain-containing protein</fullName>
    </recommendedName>
</protein>
<evidence type="ECO:0000259" key="5">
    <source>
        <dbReference type="Pfam" id="PF00149"/>
    </source>
</evidence>
<proteinExistence type="inferred from homology"/>
<keyword evidence="1" id="KW-0479">Metal-binding</keyword>
<accession>A0A248TJG5</accession>
<evidence type="ECO:0000313" key="7">
    <source>
        <dbReference type="Proteomes" id="UP000215137"/>
    </source>
</evidence>
<dbReference type="InterPro" id="IPR050884">
    <property type="entry name" value="CNP_phosphodiesterase-III"/>
</dbReference>
<dbReference type="Proteomes" id="UP000215137">
    <property type="component" value="Chromosome"/>
</dbReference>
<reference evidence="6 7" key="1">
    <citation type="submission" date="2017-08" db="EMBL/GenBank/DDBJ databases">
        <title>Complete Genome Sequence of Bacillus kochii Oregon-R-modENCODE STRAIN BDGP4, isolated from Drosophila melanogaster gut.</title>
        <authorList>
            <person name="Wan K.H."/>
            <person name="Yu C."/>
            <person name="Park S."/>
            <person name="Hammonds A.S."/>
            <person name="Booth B.W."/>
            <person name="Celniker S.E."/>
        </authorList>
    </citation>
    <scope>NUCLEOTIDE SEQUENCE [LARGE SCALE GENOMIC DNA]</scope>
    <source>
        <strain evidence="6 7">BDGP4</strain>
    </source>
</reference>
<dbReference type="PANTHER" id="PTHR42988">
    <property type="entry name" value="PHOSPHOHYDROLASE"/>
    <property type="match status" value="1"/>
</dbReference>
<dbReference type="InterPro" id="IPR029052">
    <property type="entry name" value="Metallo-depent_PP-like"/>
</dbReference>
<gene>
    <name evidence="6" type="ORF">CKF48_13620</name>
</gene>
<evidence type="ECO:0000256" key="4">
    <source>
        <dbReference type="ARBA" id="ARBA00025742"/>
    </source>
</evidence>
<evidence type="ECO:0000313" key="6">
    <source>
        <dbReference type="EMBL" id="ASV68272.1"/>
    </source>
</evidence>
<keyword evidence="2" id="KW-0378">Hydrolase</keyword>
<dbReference type="PANTHER" id="PTHR42988:SF2">
    <property type="entry name" value="CYCLIC NUCLEOTIDE PHOSPHODIESTERASE CBUA0032-RELATED"/>
    <property type="match status" value="1"/>
</dbReference>
<keyword evidence="3" id="KW-0408">Iron</keyword>
<comment type="similarity">
    <text evidence="4">Belongs to the cyclic nucleotide phosphodiesterase class-III family.</text>
</comment>
<name>A0A248TJG5_9BACI</name>
<dbReference type="KEGG" id="bko:CKF48_13620"/>
<dbReference type="EMBL" id="CP022983">
    <property type="protein sequence ID" value="ASV68272.1"/>
    <property type="molecule type" value="Genomic_DNA"/>
</dbReference>
<dbReference type="Gene3D" id="3.60.21.10">
    <property type="match status" value="1"/>
</dbReference>
<feature type="domain" description="Calcineurin-like phosphoesterase" evidence="5">
    <location>
        <begin position="6"/>
        <end position="204"/>
    </location>
</feature>
<dbReference type="InterPro" id="IPR004843">
    <property type="entry name" value="Calcineurin-like_PHP"/>
</dbReference>
<dbReference type="GO" id="GO:0016787">
    <property type="term" value="F:hydrolase activity"/>
    <property type="evidence" value="ECO:0007669"/>
    <property type="project" value="UniProtKB-KW"/>
</dbReference>
<dbReference type="Pfam" id="PF00149">
    <property type="entry name" value="Metallophos"/>
    <property type="match status" value="1"/>
</dbReference>
<organism evidence="6 7">
    <name type="scientific">Cytobacillus kochii</name>
    <dbReference type="NCBI Taxonomy" id="859143"/>
    <lineage>
        <taxon>Bacteria</taxon>
        <taxon>Bacillati</taxon>
        <taxon>Bacillota</taxon>
        <taxon>Bacilli</taxon>
        <taxon>Bacillales</taxon>
        <taxon>Bacillaceae</taxon>
        <taxon>Cytobacillus</taxon>
    </lineage>
</organism>
<evidence type="ECO:0000256" key="3">
    <source>
        <dbReference type="ARBA" id="ARBA00023004"/>
    </source>
</evidence>
<evidence type="ECO:0000256" key="2">
    <source>
        <dbReference type="ARBA" id="ARBA00022801"/>
    </source>
</evidence>
<evidence type="ECO:0000256" key="1">
    <source>
        <dbReference type="ARBA" id="ARBA00022723"/>
    </source>
</evidence>